<sequence>MKQDLTREVCIYGNPTLDIIEDDRGKRWSYGGGVYYTSLPFMEKGFKIKIYSAISHSIINHPVFKHVVPLQYSNTYNIFHIKYDEKGSRALALLQEGPPLHVWNMNEDLCVAIVNPVYREILPSFIKQLSNRSIILAGDVQGFLRLKRNRSIILYPDEQVFESIRMMRLVHMDIEEARALTSEQNIKHVAFKLKNIFDDQIIVVTNGPFNIVLVYDGRIEEVYHAGEPYPDTTGAGDFFLGSLTFYYLITNDIVESVHKSVVETEKWLAKKASSPPTHPVENNV</sequence>
<dbReference type="Proteomes" id="UP000002376">
    <property type="component" value="Chromosome"/>
</dbReference>
<dbReference type="AlphaFoldDB" id="D5U1F5"/>
<keyword evidence="2" id="KW-1185">Reference proteome</keyword>
<dbReference type="InterPro" id="IPR029056">
    <property type="entry name" value="Ribokinase-like"/>
</dbReference>
<protein>
    <submittedName>
        <fullName evidence="1">Uncharacterized protein</fullName>
    </submittedName>
</protein>
<dbReference type="SUPFAM" id="SSF53613">
    <property type="entry name" value="Ribokinase-like"/>
    <property type="match status" value="1"/>
</dbReference>
<name>D5U1F5_THEAM</name>
<accession>D5U1F5</accession>
<dbReference type="STRING" id="633148.Tagg_0682"/>
<evidence type="ECO:0000313" key="2">
    <source>
        <dbReference type="Proteomes" id="UP000002376"/>
    </source>
</evidence>
<dbReference type="eggNOG" id="arCOG00016">
    <property type="taxonomic scope" value="Archaea"/>
</dbReference>
<organism evidence="1 2">
    <name type="scientific">Thermosphaera aggregans (strain DSM 11486 / M11TL)</name>
    <dbReference type="NCBI Taxonomy" id="633148"/>
    <lineage>
        <taxon>Archaea</taxon>
        <taxon>Thermoproteota</taxon>
        <taxon>Thermoprotei</taxon>
        <taxon>Desulfurococcales</taxon>
        <taxon>Desulfurococcaceae</taxon>
        <taxon>Thermosphaera</taxon>
    </lineage>
</organism>
<proteinExistence type="predicted"/>
<dbReference type="OrthoDB" id="26949at2157"/>
<reference key="3">
    <citation type="submission" date="2010-02" db="EMBL/GenBank/DDBJ databases">
        <title>Complete genome sequence of Thermosphaera aggregans type strain (M11TL).</title>
        <authorList>
            <consortium name="US DOE Joint Genome Institute (JGI-PGF)"/>
            <person name="Spring S."/>
            <person name="Lapidus A."/>
            <person name="Munk C."/>
            <person name="Schroeder M."/>
            <person name="Glavina Del Rio T."/>
            <person name="Tice H."/>
            <person name="Copeland A."/>
            <person name="Cheng J.-F."/>
            <person name="Lucas S."/>
            <person name="Chen F."/>
            <person name="Nolan M."/>
            <person name="Bruce D."/>
            <person name="Goodwin L."/>
            <person name="Pitluck S."/>
            <person name="Ivanova N."/>
            <person name="Mavromatis K."/>
            <person name="Ovchinnikova G."/>
            <person name="Pati A."/>
            <person name="Chen A."/>
            <person name="Palaniappan K."/>
            <person name="Land M."/>
            <person name="Hauser L."/>
            <person name="Chang Y.-J."/>
            <person name="Jeffries C.C."/>
            <person name="Brettin T."/>
            <person name="Detter J.C."/>
            <person name="Tapia R."/>
            <person name="Han C."/>
            <person name="Chain P."/>
            <person name="Heimerl T."/>
            <person name="Weik F."/>
            <person name="Goker M."/>
            <person name="Rachel R."/>
            <person name="Bristow J."/>
            <person name="Eisen J.A."/>
            <person name="Markowitz V."/>
            <person name="Hugenholtz P."/>
            <person name="Kyrpides N.C."/>
            <person name="Klenk H.-P."/>
        </authorList>
    </citation>
    <scope>NUCLEOTIDE SEQUENCE</scope>
    <source>
        <strain>DSM 11486</strain>
    </source>
</reference>
<evidence type="ECO:0000313" key="1">
    <source>
        <dbReference type="EMBL" id="ADG90955.1"/>
    </source>
</evidence>
<dbReference type="Gene3D" id="3.40.1190.20">
    <property type="match status" value="1"/>
</dbReference>
<reference evidence="2" key="2">
    <citation type="journal article" date="2010" name="Stand. Genomic Sci.">
        <title>Complete genome sequence of Thermosphaera aggregans type strain (M11TLT).</title>
        <authorList>
            <person name="Spring S."/>
            <person name="Rachel R."/>
            <person name="Lapidus A."/>
            <person name="Davenport K."/>
            <person name="Tice H."/>
            <person name="Copeland A."/>
            <person name="Cheng J.-F."/>
            <person name="Lucas S."/>
            <person name="Chen F."/>
            <person name="Nolan M."/>
            <person name="Bruce D."/>
            <person name="Goodwin L."/>
            <person name="Pitluck S."/>
            <person name="Ivanova N."/>
            <person name="Mavromatis K."/>
            <person name="Ovchinnikova G."/>
            <person name="Pati A."/>
            <person name="Chen A."/>
            <person name="Palaniappan K."/>
            <person name="Land M."/>
            <person name="Hauser L."/>
            <person name="Chang Y.-J."/>
            <person name="Jeffries C.C."/>
            <person name="Brettin T."/>
            <person name="Detter J.C."/>
            <person name="Tapia R."/>
            <person name="Han C."/>
            <person name="Heimerl T."/>
            <person name="Weikl F."/>
            <person name="Brambilla E."/>
            <person name="Goker M."/>
            <person name="Bristow J."/>
            <person name="Eisen J.A."/>
            <person name="Markowitz V."/>
            <person name="Hugenholtz P."/>
            <person name="Kyrpides N.C."/>
            <person name="Klenk H.-P."/>
        </authorList>
    </citation>
    <scope>NUCLEOTIDE SEQUENCE [LARGE SCALE GENOMIC DNA]</scope>
    <source>
        <strain evidence="2">DSM 11486 / M11TL</strain>
    </source>
</reference>
<dbReference type="GeneID" id="9165696"/>
<dbReference type="RefSeq" id="WP_013129548.1">
    <property type="nucleotide sequence ID" value="NC_014160.1"/>
</dbReference>
<dbReference type="HOGENOM" id="CLU_1003269_0_0_2"/>
<gene>
    <name evidence="1" type="ordered locus">Tagg_0682</name>
</gene>
<dbReference type="EMBL" id="CP001939">
    <property type="protein sequence ID" value="ADG90955.1"/>
    <property type="molecule type" value="Genomic_DNA"/>
</dbReference>
<reference evidence="1 2" key="1">
    <citation type="journal article" date="2010" name="Stand. Genomic Sci.">
        <title>Complete genome sequence of Thermosphaera aggregans type strain (M11TL).</title>
        <authorList>
            <person name="Spring S."/>
            <person name="Rachel R."/>
            <person name="Lapidus A."/>
            <person name="Davenport K."/>
            <person name="Tice H."/>
            <person name="Copeland A."/>
            <person name="Cheng J.F."/>
            <person name="Lucas S."/>
            <person name="Chen F."/>
            <person name="Nolan M."/>
            <person name="Bruce D."/>
            <person name="Goodwin L."/>
            <person name="Pitluck S."/>
            <person name="Ivanova N."/>
            <person name="Mavromatis K."/>
            <person name="Ovchinnikova G."/>
            <person name="Pati A."/>
            <person name="Chen A."/>
            <person name="Palaniappan K."/>
            <person name="Land M."/>
            <person name="Hauser L."/>
            <person name="Chang Y.J."/>
            <person name="Jeffries C.C."/>
            <person name="Brettin T."/>
            <person name="Detter J.C."/>
            <person name="Tapia R."/>
            <person name="Han C."/>
            <person name="Heimerl T."/>
            <person name="Weikl F."/>
            <person name="Brambilla E."/>
            <person name="Goker M."/>
            <person name="Bristow J."/>
            <person name="Eisen J.A."/>
            <person name="Markowitz V."/>
            <person name="Hugenholtz P."/>
            <person name="Kyrpides N.C."/>
            <person name="Klenk H.P."/>
        </authorList>
    </citation>
    <scope>NUCLEOTIDE SEQUENCE [LARGE SCALE GENOMIC DNA]</scope>
    <source>
        <strain evidence="2">DSM 11486 / M11TL</strain>
    </source>
</reference>
<dbReference type="KEGG" id="tag:Tagg_0682"/>